<sequence>MTCWVKPFCACFLKMALEFEVGNHLSVIFVSL</sequence>
<reference evidence="1" key="1">
    <citation type="submission" date="2021-05" db="UniProtKB">
        <authorList>
            <consortium name="EnsemblPlants"/>
        </authorList>
    </citation>
    <scope>IDENTIFICATION</scope>
    <source>
        <strain evidence="1">subsp. malaccensis</strain>
    </source>
</reference>
<evidence type="ECO:0000313" key="2">
    <source>
        <dbReference type="Proteomes" id="UP000012960"/>
    </source>
</evidence>
<accession>A0A804L002</accession>
<proteinExistence type="predicted"/>
<name>A0A804L002_MUSAM</name>
<dbReference type="EnsemblPlants" id="Ma10_t24740.1">
    <property type="protein sequence ID" value="Ma10_p24740.1"/>
    <property type="gene ID" value="Ma10_g24740"/>
</dbReference>
<keyword evidence="2" id="KW-1185">Reference proteome</keyword>
<organism evidence="1 2">
    <name type="scientific">Musa acuminata subsp. malaccensis</name>
    <name type="common">Wild banana</name>
    <name type="synonym">Musa malaccensis</name>
    <dbReference type="NCBI Taxonomy" id="214687"/>
    <lineage>
        <taxon>Eukaryota</taxon>
        <taxon>Viridiplantae</taxon>
        <taxon>Streptophyta</taxon>
        <taxon>Embryophyta</taxon>
        <taxon>Tracheophyta</taxon>
        <taxon>Spermatophyta</taxon>
        <taxon>Magnoliopsida</taxon>
        <taxon>Liliopsida</taxon>
        <taxon>Zingiberales</taxon>
        <taxon>Musaceae</taxon>
        <taxon>Musa</taxon>
    </lineage>
</organism>
<dbReference type="Gramene" id="Ma10_t24740.1">
    <property type="protein sequence ID" value="Ma10_p24740.1"/>
    <property type="gene ID" value="Ma10_g24740"/>
</dbReference>
<dbReference type="Proteomes" id="UP000012960">
    <property type="component" value="Unplaced"/>
</dbReference>
<dbReference type="AlphaFoldDB" id="A0A804L002"/>
<evidence type="ECO:0000313" key="1">
    <source>
        <dbReference type="EnsemblPlants" id="Ma10_p24740.1"/>
    </source>
</evidence>
<protein>
    <submittedName>
        <fullName evidence="1">Uncharacterized protein</fullName>
    </submittedName>
</protein>
<dbReference type="InParanoid" id="A0A804L002"/>